<proteinExistence type="predicted"/>
<dbReference type="Pfam" id="PF25209">
    <property type="entry name" value="Phage_capsid_4"/>
    <property type="match status" value="1"/>
</dbReference>
<dbReference type="AlphaFoldDB" id="A0A9D1R145"/>
<evidence type="ECO:0000313" key="1">
    <source>
        <dbReference type="EMBL" id="HIW79339.1"/>
    </source>
</evidence>
<dbReference type="EMBL" id="DXGI01000356">
    <property type="protein sequence ID" value="HIW79339.1"/>
    <property type="molecule type" value="Genomic_DNA"/>
</dbReference>
<gene>
    <name evidence="1" type="ORF">H9874_09380</name>
</gene>
<dbReference type="Proteomes" id="UP000824264">
    <property type="component" value="Unassembled WGS sequence"/>
</dbReference>
<sequence>MPPMTTTGDISYRTAGYFSKQLLERSQPLLVLDKFGQPKPLPAHSTRTIKFRGYEHLPNQPKALIEGVTPQASKPTFKDIEATINQYGDWIELTDVLADTHEDPLIVEFSAILGEQAAIMRERITAGVVLGGTNVFFSGETAGAQATNRNGVNKPLTLELQRRVTRMLKRQLAMPITSFVSASPNFKTESVLPSYVAICHTDCEADIREMRGFLDVKDYGGGYKPMPGEIGSVEGVRYMCTTVFEPWADAGAAGSGVLSSAGACADVYPVLYLAKNAFGSIPFNRSAGGKSPIVPMVLNPNVPRGGDPLGQRGSIAWKMWHGAIILYDLHMIRAEVAVSSL</sequence>
<reference evidence="1" key="1">
    <citation type="journal article" date="2021" name="PeerJ">
        <title>Extensive microbial diversity within the chicken gut microbiome revealed by metagenomics and culture.</title>
        <authorList>
            <person name="Gilroy R."/>
            <person name="Ravi A."/>
            <person name="Getino M."/>
            <person name="Pursley I."/>
            <person name="Horton D.L."/>
            <person name="Alikhan N.F."/>
            <person name="Baker D."/>
            <person name="Gharbi K."/>
            <person name="Hall N."/>
            <person name="Watson M."/>
            <person name="Adriaenssens E.M."/>
            <person name="Foster-Nyarko E."/>
            <person name="Jarju S."/>
            <person name="Secka A."/>
            <person name="Antonio M."/>
            <person name="Oren A."/>
            <person name="Chaudhuri R.R."/>
            <person name="La Ragione R."/>
            <person name="Hildebrand F."/>
            <person name="Pallen M.J."/>
        </authorList>
    </citation>
    <scope>NUCLEOTIDE SEQUENCE</scope>
    <source>
        <strain evidence="1">ChiSxjej5B17-1746</strain>
    </source>
</reference>
<reference evidence="1" key="2">
    <citation type="submission" date="2021-04" db="EMBL/GenBank/DDBJ databases">
        <authorList>
            <person name="Gilroy R."/>
        </authorList>
    </citation>
    <scope>NUCLEOTIDE SEQUENCE</scope>
    <source>
        <strain evidence="1">ChiSxjej5B17-1746</strain>
    </source>
</reference>
<accession>A0A9D1R145</accession>
<protein>
    <submittedName>
        <fullName evidence="1">N4-gp56 family major capsid protein</fullName>
    </submittedName>
</protein>
<evidence type="ECO:0000313" key="2">
    <source>
        <dbReference type="Proteomes" id="UP000824264"/>
    </source>
</evidence>
<organism evidence="1 2">
    <name type="scientific">Candidatus Bilophila faecipullorum</name>
    <dbReference type="NCBI Taxonomy" id="2838482"/>
    <lineage>
        <taxon>Bacteria</taxon>
        <taxon>Pseudomonadati</taxon>
        <taxon>Thermodesulfobacteriota</taxon>
        <taxon>Desulfovibrionia</taxon>
        <taxon>Desulfovibrionales</taxon>
        <taxon>Desulfovibrionaceae</taxon>
        <taxon>Bilophila</taxon>
    </lineage>
</organism>
<comment type="caution">
    <text evidence="1">The sequence shown here is derived from an EMBL/GenBank/DDBJ whole genome shotgun (WGS) entry which is preliminary data.</text>
</comment>
<dbReference type="NCBIfam" id="TIGR04387">
    <property type="entry name" value="capsid_maj_N4"/>
    <property type="match status" value="1"/>
</dbReference>
<name>A0A9D1R145_9BACT</name>